<feature type="binding site" evidence="6">
    <location>
        <position position="231"/>
    </location>
    <ligand>
        <name>Mg(2+)</name>
        <dbReference type="ChEBI" id="CHEBI:18420"/>
    </ligand>
</feature>
<evidence type="ECO:0000256" key="3">
    <source>
        <dbReference type="ARBA" id="ARBA00022842"/>
    </source>
</evidence>
<feature type="domain" description="Mandelate racemase/muconate lactonizing enzyme C-terminal" evidence="8">
    <location>
        <begin position="136"/>
        <end position="227"/>
    </location>
</feature>
<evidence type="ECO:0000256" key="2">
    <source>
        <dbReference type="ARBA" id="ARBA00022723"/>
    </source>
</evidence>
<keyword evidence="4 7" id="KW-0413">Isomerase</keyword>
<dbReference type="GO" id="GO:0016855">
    <property type="term" value="F:racemase and epimerase activity, acting on amino acids and derivatives"/>
    <property type="evidence" value="ECO:0007669"/>
    <property type="project" value="UniProtKB-UniRule"/>
</dbReference>
<feature type="binding site" evidence="6">
    <location>
        <position position="205"/>
    </location>
    <ligand>
        <name>Mg(2+)</name>
        <dbReference type="ChEBI" id="CHEBI:18420"/>
    </ligand>
</feature>
<proteinExistence type="inferred from homology"/>
<organism evidence="9 10">
    <name type="scientific">Botrimarina mediterranea</name>
    <dbReference type="NCBI Taxonomy" id="2528022"/>
    <lineage>
        <taxon>Bacteria</taxon>
        <taxon>Pseudomonadati</taxon>
        <taxon>Planctomycetota</taxon>
        <taxon>Planctomycetia</taxon>
        <taxon>Pirellulales</taxon>
        <taxon>Lacipirellulaceae</taxon>
        <taxon>Botrimarina</taxon>
    </lineage>
</organism>
<dbReference type="Pfam" id="PF02746">
    <property type="entry name" value="MR_MLE_N"/>
    <property type="match status" value="1"/>
</dbReference>
<dbReference type="RefSeq" id="WP_145111472.1">
    <property type="nucleotide sequence ID" value="NZ_CP036349.1"/>
</dbReference>
<dbReference type="Proteomes" id="UP000316426">
    <property type="component" value="Chromosome"/>
</dbReference>
<keyword evidence="10" id="KW-1185">Reference proteome</keyword>
<dbReference type="InterPro" id="IPR029017">
    <property type="entry name" value="Enolase-like_N"/>
</dbReference>
<dbReference type="AlphaFoldDB" id="A0A518K7Q5"/>
<evidence type="ECO:0000259" key="8">
    <source>
        <dbReference type="SMART" id="SM00922"/>
    </source>
</evidence>
<dbReference type="InterPro" id="IPR013341">
    <property type="entry name" value="Mandelate_racemase_N_dom"/>
</dbReference>
<dbReference type="SFLD" id="SFLDG00180">
    <property type="entry name" value="muconate_cycloisomerase"/>
    <property type="match status" value="1"/>
</dbReference>
<dbReference type="Gene3D" id="3.20.20.120">
    <property type="entry name" value="Enolase-like C-terminal domain"/>
    <property type="match status" value="1"/>
</dbReference>
<evidence type="ECO:0000256" key="5">
    <source>
        <dbReference type="PIRSR" id="PIRSR634603-1"/>
    </source>
</evidence>
<keyword evidence="2 6" id="KW-0479">Metal-binding</keyword>
<reference evidence="9 10" key="1">
    <citation type="submission" date="2019-02" db="EMBL/GenBank/DDBJ databases">
        <title>Deep-cultivation of Planctomycetes and their phenomic and genomic characterization uncovers novel biology.</title>
        <authorList>
            <person name="Wiegand S."/>
            <person name="Jogler M."/>
            <person name="Boedeker C."/>
            <person name="Pinto D."/>
            <person name="Vollmers J."/>
            <person name="Rivas-Marin E."/>
            <person name="Kohn T."/>
            <person name="Peeters S.H."/>
            <person name="Heuer A."/>
            <person name="Rast P."/>
            <person name="Oberbeckmann S."/>
            <person name="Bunk B."/>
            <person name="Jeske O."/>
            <person name="Meyerdierks A."/>
            <person name="Storesund J.E."/>
            <person name="Kallscheuer N."/>
            <person name="Luecker S."/>
            <person name="Lage O.M."/>
            <person name="Pohl T."/>
            <person name="Merkel B.J."/>
            <person name="Hornburger P."/>
            <person name="Mueller R.-W."/>
            <person name="Bruemmer F."/>
            <person name="Labrenz M."/>
            <person name="Spormann A.M."/>
            <person name="Op den Camp H."/>
            <person name="Overmann J."/>
            <person name="Amann R."/>
            <person name="Jetten M.S.M."/>
            <person name="Mascher T."/>
            <person name="Medema M.H."/>
            <person name="Devos D.P."/>
            <person name="Kaster A.-K."/>
            <person name="Ovreas L."/>
            <person name="Rohde M."/>
            <person name="Galperin M.Y."/>
            <person name="Jogler C."/>
        </authorList>
    </citation>
    <scope>NUCLEOTIDE SEQUENCE [LARGE SCALE GENOMIC DNA]</scope>
    <source>
        <strain evidence="9 10">Spa11</strain>
    </source>
</reference>
<evidence type="ECO:0000313" key="9">
    <source>
        <dbReference type="EMBL" id="QDV73821.1"/>
    </source>
</evidence>
<dbReference type="InterPro" id="IPR034603">
    <property type="entry name" value="Dipeptide_epimerase"/>
</dbReference>
<dbReference type="EMBL" id="CP036349">
    <property type="protein sequence ID" value="QDV73821.1"/>
    <property type="molecule type" value="Genomic_DNA"/>
</dbReference>
<dbReference type="PANTHER" id="PTHR48080:SF3">
    <property type="entry name" value="ENOLASE SUPERFAMILY MEMBER DDB_G0284701"/>
    <property type="match status" value="1"/>
</dbReference>
<evidence type="ECO:0000256" key="4">
    <source>
        <dbReference type="ARBA" id="ARBA00023235"/>
    </source>
</evidence>
<evidence type="ECO:0000256" key="1">
    <source>
        <dbReference type="ARBA" id="ARBA00008031"/>
    </source>
</evidence>
<dbReference type="SUPFAM" id="SSF51604">
    <property type="entry name" value="Enolase C-terminal domain-like"/>
    <property type="match status" value="1"/>
</dbReference>
<dbReference type="Gene3D" id="3.30.390.10">
    <property type="entry name" value="Enolase-like, N-terminal domain"/>
    <property type="match status" value="1"/>
</dbReference>
<dbReference type="InterPro" id="IPR013342">
    <property type="entry name" value="Mandelate_racemase_C"/>
</dbReference>
<dbReference type="InterPro" id="IPR034593">
    <property type="entry name" value="DgoD-like"/>
</dbReference>
<dbReference type="SMART" id="SM00922">
    <property type="entry name" value="MR_MLE"/>
    <property type="match status" value="1"/>
</dbReference>
<comment type="cofactor">
    <cofactor evidence="6 7">
        <name>Mg(2+)</name>
        <dbReference type="ChEBI" id="CHEBI:18420"/>
    </cofactor>
    <text evidence="6 7">Binds 1 Mg(2+) ion per subunit.</text>
</comment>
<gene>
    <name evidence="9" type="primary">ycjG</name>
    <name evidence="9" type="ORF">Spa11_20200</name>
</gene>
<dbReference type="Pfam" id="PF13378">
    <property type="entry name" value="MR_MLE_C"/>
    <property type="match status" value="1"/>
</dbReference>
<dbReference type="PANTHER" id="PTHR48080">
    <property type="entry name" value="D-GALACTONATE DEHYDRATASE-RELATED"/>
    <property type="match status" value="1"/>
</dbReference>
<dbReference type="EC" id="5.1.1.-" evidence="7"/>
<accession>A0A518K7Q5</accession>
<feature type="active site" description="Proton acceptor; specific for (S)-substrate epimerization" evidence="5">
    <location>
        <position position="253"/>
    </location>
</feature>
<dbReference type="InterPro" id="IPR029065">
    <property type="entry name" value="Enolase_C-like"/>
</dbReference>
<feature type="active site" description="Proton acceptor; specific for (R)-substrate epimerization" evidence="5">
    <location>
        <position position="155"/>
    </location>
</feature>
<protein>
    <recommendedName>
        <fullName evidence="7">Dipeptide epimerase</fullName>
        <ecNumber evidence="7">5.1.1.-</ecNumber>
    </recommendedName>
</protein>
<name>A0A518K7Q5_9BACT</name>
<evidence type="ECO:0000256" key="6">
    <source>
        <dbReference type="PIRSR" id="PIRSR634603-3"/>
    </source>
</evidence>
<comment type="similarity">
    <text evidence="1 7">Belongs to the mandelate racemase/muconate lactonizing enzyme family.</text>
</comment>
<dbReference type="SUPFAM" id="SSF54826">
    <property type="entry name" value="Enolase N-terminal domain-like"/>
    <property type="match status" value="1"/>
</dbReference>
<evidence type="ECO:0000256" key="7">
    <source>
        <dbReference type="RuleBase" id="RU366006"/>
    </source>
</evidence>
<evidence type="ECO:0000313" key="10">
    <source>
        <dbReference type="Proteomes" id="UP000316426"/>
    </source>
</evidence>
<keyword evidence="3 6" id="KW-0460">Magnesium</keyword>
<dbReference type="CDD" id="cd03319">
    <property type="entry name" value="L-Ala-DL-Glu_epimerase"/>
    <property type="match status" value="1"/>
</dbReference>
<feature type="binding site" evidence="6">
    <location>
        <position position="179"/>
    </location>
    <ligand>
        <name>Mg(2+)</name>
        <dbReference type="ChEBI" id="CHEBI:18420"/>
    </ligand>
</feature>
<dbReference type="InterPro" id="IPR036849">
    <property type="entry name" value="Enolase-like_C_sf"/>
</dbReference>
<dbReference type="SFLD" id="SFLDS00001">
    <property type="entry name" value="Enolase"/>
    <property type="match status" value="1"/>
</dbReference>
<dbReference type="GO" id="GO:0046872">
    <property type="term" value="F:metal ion binding"/>
    <property type="evidence" value="ECO:0007669"/>
    <property type="project" value="UniProtKB-KW"/>
</dbReference>
<sequence>MKLEIQVLDSPLARPFTISRGTITSQRTVIVRLELLGVVGYGEVNESDYYGHKVESIVASLKSVNREVESCSLASGDQLWKELNETLAGDLFALSALDMAAHDLFSKSAGQCCWETLGLSWGSPPPSSWTLSVGTPSQVVREFQLNPGWGIYKVKLGTSQDLEVIAALRGHTDALIRVDANCAWSSRETVEKSEALSQLGVEFIEQPLPANAPPSEHKWVREESALPIIADESCCVPADIERCAELFHGVNIKLCKCGGLTPAVQMLQEARSLGLRTMVGCMVESSIGISAATQLLPLLDYCDLDGALLLASDPAVGVTVEQGVVSRPRRAGCGGVLRDETCFTM</sequence>
<dbReference type="KEGG" id="bmei:Spa11_20200"/>